<sequence length="418" mass="47206">MGKLTDVAIRAWIRSGERFEGRSDGDGLVLTWREKRTAPSWRLRYRFAGKPRVMEIGSYSDLTLAAARQAAKELRAKIALGHDVAGEKQERKSTALARIEAARSVTTVGQLADEYFERMINGRWKHPNIVRSRIEKDIKPHLGKLALDAVEPRHIDAMLRAVVKRGAPTIANDVLRWVRRMFDYAIKRHLVRFNPAAAFDLADAGGKELARERALSRDELVTLFEAMRQAKGFSVQNELTVKLLLLLAVRKGELIAARWDEFELEADPPVWHLPGVRTKTGQPLDIPLPTMAVEWLLKLKELACNAEHVLPARKLQTRMVPHVCESTLGVAMGKVKHGLSHFTVHDFRRTARTHLAALGVEPHVAERCLNHKLKGVEGVYNRHDYFEERRRALEAWGRLLLKLGRDDATAKTGKAKAA</sequence>
<dbReference type="SUPFAM" id="SSF56349">
    <property type="entry name" value="DNA breaking-rejoining enzymes"/>
    <property type="match status" value="1"/>
</dbReference>
<dbReference type="HOGENOM" id="CLU_027562_0_4_4"/>
<dbReference type="Proteomes" id="UP000000366">
    <property type="component" value="Chromosome"/>
</dbReference>
<dbReference type="CDD" id="cd00801">
    <property type="entry name" value="INT_P4_C"/>
    <property type="match status" value="1"/>
</dbReference>
<dbReference type="GO" id="GO:0015074">
    <property type="term" value="P:DNA integration"/>
    <property type="evidence" value="ECO:0007669"/>
    <property type="project" value="UniProtKB-KW"/>
</dbReference>
<dbReference type="InterPro" id="IPR038488">
    <property type="entry name" value="Integrase_DNA-bd_sf"/>
</dbReference>
<evidence type="ECO:0000256" key="3">
    <source>
        <dbReference type="ARBA" id="ARBA00023125"/>
    </source>
</evidence>
<dbReference type="KEGG" id="mpt:Mpe_A2709"/>
<dbReference type="Pfam" id="PF00589">
    <property type="entry name" value="Phage_integrase"/>
    <property type="match status" value="1"/>
</dbReference>
<gene>
    <name evidence="8" type="ordered locus">Mpe_A2709</name>
</gene>
<dbReference type="InterPro" id="IPR050808">
    <property type="entry name" value="Phage_Integrase"/>
</dbReference>
<dbReference type="InterPro" id="IPR044068">
    <property type="entry name" value="CB"/>
</dbReference>
<dbReference type="RefSeq" id="WP_011830293.1">
    <property type="nucleotide sequence ID" value="NC_008825.1"/>
</dbReference>
<dbReference type="Pfam" id="PF13356">
    <property type="entry name" value="Arm-DNA-bind_3"/>
    <property type="match status" value="1"/>
</dbReference>
<evidence type="ECO:0000259" key="7">
    <source>
        <dbReference type="PROSITE" id="PS51900"/>
    </source>
</evidence>
<dbReference type="InterPro" id="IPR011010">
    <property type="entry name" value="DNA_brk_join_enz"/>
</dbReference>
<dbReference type="PROSITE" id="PS51900">
    <property type="entry name" value="CB"/>
    <property type="match status" value="1"/>
</dbReference>
<dbReference type="InterPro" id="IPR010998">
    <property type="entry name" value="Integrase_recombinase_N"/>
</dbReference>
<evidence type="ECO:0000313" key="9">
    <source>
        <dbReference type="Proteomes" id="UP000000366"/>
    </source>
</evidence>
<dbReference type="Pfam" id="PF22022">
    <property type="entry name" value="Phage_int_M"/>
    <property type="match status" value="1"/>
</dbReference>
<dbReference type="InterPro" id="IPR025166">
    <property type="entry name" value="Integrase_DNA_bind_dom"/>
</dbReference>
<dbReference type="PANTHER" id="PTHR30629:SF2">
    <property type="entry name" value="PROPHAGE INTEGRASE INTS-RELATED"/>
    <property type="match status" value="1"/>
</dbReference>
<dbReference type="PROSITE" id="PS51898">
    <property type="entry name" value="TYR_RECOMBINASE"/>
    <property type="match status" value="1"/>
</dbReference>
<keyword evidence="2" id="KW-0229">DNA integration</keyword>
<accession>A2SJC4</accession>
<keyword evidence="9" id="KW-1185">Reference proteome</keyword>
<dbReference type="GO" id="GO:0006310">
    <property type="term" value="P:DNA recombination"/>
    <property type="evidence" value="ECO:0007669"/>
    <property type="project" value="UniProtKB-KW"/>
</dbReference>
<evidence type="ECO:0000256" key="2">
    <source>
        <dbReference type="ARBA" id="ARBA00022908"/>
    </source>
</evidence>
<dbReference type="InterPro" id="IPR053876">
    <property type="entry name" value="Phage_int_M"/>
</dbReference>
<protein>
    <submittedName>
        <fullName evidence="8">Putative prophage integrase</fullName>
    </submittedName>
</protein>
<evidence type="ECO:0000313" key="8">
    <source>
        <dbReference type="EMBL" id="ABM95663.1"/>
    </source>
</evidence>
<dbReference type="InterPro" id="IPR002104">
    <property type="entry name" value="Integrase_catalytic"/>
</dbReference>
<dbReference type="eggNOG" id="COG0582">
    <property type="taxonomic scope" value="Bacteria"/>
</dbReference>
<dbReference type="PANTHER" id="PTHR30629">
    <property type="entry name" value="PROPHAGE INTEGRASE"/>
    <property type="match status" value="1"/>
</dbReference>
<reference evidence="8 9" key="1">
    <citation type="journal article" date="2007" name="J. Bacteriol.">
        <title>Whole-genome analysis of the methyl tert-butyl ether-degrading beta-proteobacterium Methylibium petroleiphilum PM1.</title>
        <authorList>
            <person name="Kane S.R."/>
            <person name="Chakicherla A.Y."/>
            <person name="Chain P.S.G."/>
            <person name="Schmidt R."/>
            <person name="Shin M.W."/>
            <person name="Legler T.C."/>
            <person name="Scow K.M."/>
            <person name="Larimer F.W."/>
            <person name="Lucas S.M."/>
            <person name="Richardson P.M."/>
            <person name="Hristova K.R."/>
        </authorList>
    </citation>
    <scope>NUCLEOTIDE SEQUENCE [LARGE SCALE GENOMIC DNA]</scope>
    <source>
        <strain evidence="9">ATCC BAA-1232 / LMG 22953 / PM1</strain>
    </source>
</reference>
<comment type="similarity">
    <text evidence="1">Belongs to the 'phage' integrase family.</text>
</comment>
<organism evidence="8 9">
    <name type="scientific">Methylibium petroleiphilum (strain ATCC BAA-1232 / LMG 22953 / PM1)</name>
    <dbReference type="NCBI Taxonomy" id="420662"/>
    <lineage>
        <taxon>Bacteria</taxon>
        <taxon>Pseudomonadati</taxon>
        <taxon>Pseudomonadota</taxon>
        <taxon>Betaproteobacteria</taxon>
        <taxon>Burkholderiales</taxon>
        <taxon>Sphaerotilaceae</taxon>
        <taxon>Methylibium</taxon>
    </lineage>
</organism>
<proteinExistence type="inferred from homology"/>
<evidence type="ECO:0000256" key="1">
    <source>
        <dbReference type="ARBA" id="ARBA00008857"/>
    </source>
</evidence>
<evidence type="ECO:0000259" key="6">
    <source>
        <dbReference type="PROSITE" id="PS51898"/>
    </source>
</evidence>
<dbReference type="AlphaFoldDB" id="A2SJC4"/>
<name>A2SJC4_METPP</name>
<dbReference type="Gene3D" id="1.10.443.10">
    <property type="entry name" value="Intergrase catalytic core"/>
    <property type="match status" value="1"/>
</dbReference>
<keyword evidence="4" id="KW-0233">DNA recombination</keyword>
<dbReference type="Gene3D" id="3.30.160.390">
    <property type="entry name" value="Integrase, DNA-binding domain"/>
    <property type="match status" value="1"/>
</dbReference>
<feature type="domain" description="Core-binding (CB)" evidence="7">
    <location>
        <begin position="106"/>
        <end position="186"/>
    </location>
</feature>
<dbReference type="EMBL" id="CP000555">
    <property type="protein sequence ID" value="ABM95663.1"/>
    <property type="molecule type" value="Genomic_DNA"/>
</dbReference>
<dbReference type="STRING" id="420662.Mpe_A2709"/>
<dbReference type="InterPro" id="IPR013762">
    <property type="entry name" value="Integrase-like_cat_sf"/>
</dbReference>
<evidence type="ECO:0000256" key="5">
    <source>
        <dbReference type="PROSITE-ProRule" id="PRU01248"/>
    </source>
</evidence>
<evidence type="ECO:0000256" key="4">
    <source>
        <dbReference type="ARBA" id="ARBA00023172"/>
    </source>
</evidence>
<dbReference type="GO" id="GO:0003677">
    <property type="term" value="F:DNA binding"/>
    <property type="evidence" value="ECO:0007669"/>
    <property type="project" value="UniProtKB-UniRule"/>
</dbReference>
<feature type="domain" description="Tyr recombinase" evidence="6">
    <location>
        <begin position="210"/>
        <end position="394"/>
    </location>
</feature>
<keyword evidence="3 5" id="KW-0238">DNA-binding</keyword>
<dbReference type="Gene3D" id="1.10.150.130">
    <property type="match status" value="1"/>
</dbReference>